<dbReference type="NCBIfam" id="NF009466">
    <property type="entry name" value="PRK12826.1-2"/>
    <property type="match status" value="1"/>
</dbReference>
<organism evidence="4 5">
    <name type="scientific">Saccharopolyspora elongata</name>
    <dbReference type="NCBI Taxonomy" id="2530387"/>
    <lineage>
        <taxon>Bacteria</taxon>
        <taxon>Bacillati</taxon>
        <taxon>Actinomycetota</taxon>
        <taxon>Actinomycetes</taxon>
        <taxon>Pseudonocardiales</taxon>
        <taxon>Pseudonocardiaceae</taxon>
        <taxon>Saccharopolyspora</taxon>
    </lineage>
</organism>
<dbReference type="InterPro" id="IPR002347">
    <property type="entry name" value="SDR_fam"/>
</dbReference>
<evidence type="ECO:0000313" key="5">
    <source>
        <dbReference type="Proteomes" id="UP000294947"/>
    </source>
</evidence>
<keyword evidence="2" id="KW-0560">Oxidoreductase</keyword>
<dbReference type="GO" id="GO:0016616">
    <property type="term" value="F:oxidoreductase activity, acting on the CH-OH group of donors, NAD or NADP as acceptor"/>
    <property type="evidence" value="ECO:0007669"/>
    <property type="project" value="UniProtKB-ARBA"/>
</dbReference>
<dbReference type="GO" id="GO:0030497">
    <property type="term" value="P:fatty acid elongation"/>
    <property type="evidence" value="ECO:0007669"/>
    <property type="project" value="TreeGrafter"/>
</dbReference>
<evidence type="ECO:0000256" key="1">
    <source>
        <dbReference type="ARBA" id="ARBA00006484"/>
    </source>
</evidence>
<dbReference type="PRINTS" id="PR00081">
    <property type="entry name" value="GDHRDH"/>
</dbReference>
<sequence>MKAEQAHVHADRRYLVTGGGSGIGRATVLTLAARGARVAVADIDTDAAHQVAKEAGTNALPVALDVGDRASWTSAAATVEDQLGGLDGLVNNAGITRDRSMARMSDEEWGQVLDVHLRGAWLGCQVMAPLVTAADGGAIVNLSSSGRYGTFGQTNYSAAKAGVVGLTRTVAVELASRGVRCNAVAPGAVDTPMIGTVPDSVRQKWLDTITLGRLAAPGEIANVIAFLLSPEASYITAQVIDVTGGELHL</sequence>
<dbReference type="InterPro" id="IPR020904">
    <property type="entry name" value="Sc_DH/Rdtase_CS"/>
</dbReference>
<comment type="similarity">
    <text evidence="1">Belongs to the short-chain dehydrogenases/reductases (SDR) family.</text>
</comment>
<dbReference type="OrthoDB" id="9809287at2"/>
<dbReference type="Proteomes" id="UP000294947">
    <property type="component" value="Unassembled WGS sequence"/>
</dbReference>
<dbReference type="PROSITE" id="PS00061">
    <property type="entry name" value="ADH_SHORT"/>
    <property type="match status" value="1"/>
</dbReference>
<dbReference type="SMART" id="SM00822">
    <property type="entry name" value="PKS_KR"/>
    <property type="match status" value="1"/>
</dbReference>
<accession>A0A4R4XS43</accession>
<dbReference type="EMBL" id="SMKW01000149">
    <property type="protein sequence ID" value="TDD34106.1"/>
    <property type="molecule type" value="Genomic_DNA"/>
</dbReference>
<evidence type="ECO:0000256" key="2">
    <source>
        <dbReference type="ARBA" id="ARBA00023002"/>
    </source>
</evidence>
<keyword evidence="5" id="KW-1185">Reference proteome</keyword>
<dbReference type="AlphaFoldDB" id="A0A4R4XS43"/>
<dbReference type="InterPro" id="IPR036291">
    <property type="entry name" value="NAD(P)-bd_dom_sf"/>
</dbReference>
<name>A0A4R4XS43_9PSEU</name>
<dbReference type="Gene3D" id="3.40.50.720">
    <property type="entry name" value="NAD(P)-binding Rossmann-like Domain"/>
    <property type="match status" value="1"/>
</dbReference>
<dbReference type="RefSeq" id="WP_132495257.1">
    <property type="nucleotide sequence ID" value="NZ_SMKW01000149.1"/>
</dbReference>
<protein>
    <submittedName>
        <fullName evidence="4">SDR family oxidoreductase</fullName>
    </submittedName>
</protein>
<dbReference type="Pfam" id="PF13561">
    <property type="entry name" value="adh_short_C2"/>
    <property type="match status" value="1"/>
</dbReference>
<dbReference type="PRINTS" id="PR00080">
    <property type="entry name" value="SDRFAMILY"/>
</dbReference>
<dbReference type="PANTHER" id="PTHR42760">
    <property type="entry name" value="SHORT-CHAIN DEHYDROGENASES/REDUCTASES FAMILY MEMBER"/>
    <property type="match status" value="1"/>
</dbReference>
<evidence type="ECO:0000259" key="3">
    <source>
        <dbReference type="SMART" id="SM00822"/>
    </source>
</evidence>
<feature type="domain" description="Ketoreductase" evidence="3">
    <location>
        <begin position="12"/>
        <end position="178"/>
    </location>
</feature>
<proteinExistence type="inferred from homology"/>
<evidence type="ECO:0000313" key="4">
    <source>
        <dbReference type="EMBL" id="TDD34106.1"/>
    </source>
</evidence>
<gene>
    <name evidence="4" type="ORF">E1288_44795</name>
</gene>
<comment type="caution">
    <text evidence="4">The sequence shown here is derived from an EMBL/GenBank/DDBJ whole genome shotgun (WGS) entry which is preliminary data.</text>
</comment>
<reference evidence="4 5" key="1">
    <citation type="submission" date="2019-03" db="EMBL/GenBank/DDBJ databases">
        <title>Draft genome sequences of novel Actinobacteria.</title>
        <authorList>
            <person name="Sahin N."/>
            <person name="Ay H."/>
            <person name="Saygin H."/>
        </authorList>
    </citation>
    <scope>NUCLEOTIDE SEQUENCE [LARGE SCALE GENOMIC DNA]</scope>
    <source>
        <strain evidence="4 5">7K502</strain>
    </source>
</reference>
<dbReference type="FunFam" id="3.40.50.720:FF:000173">
    <property type="entry name" value="3-oxoacyl-[acyl-carrier protein] reductase"/>
    <property type="match status" value="1"/>
</dbReference>
<dbReference type="SUPFAM" id="SSF51735">
    <property type="entry name" value="NAD(P)-binding Rossmann-fold domains"/>
    <property type="match status" value="1"/>
</dbReference>
<dbReference type="PANTHER" id="PTHR42760:SF40">
    <property type="entry name" value="3-OXOACYL-[ACYL-CARRIER-PROTEIN] REDUCTASE, CHLOROPLASTIC"/>
    <property type="match status" value="1"/>
</dbReference>
<dbReference type="InterPro" id="IPR057326">
    <property type="entry name" value="KR_dom"/>
</dbReference>